<feature type="domain" description="Solute-binding protein family 5" evidence="3">
    <location>
        <begin position="92"/>
        <end position="453"/>
    </location>
</feature>
<dbReference type="InterPro" id="IPR000914">
    <property type="entry name" value="SBP_5_dom"/>
</dbReference>
<gene>
    <name evidence="4" type="ORF">AB4Y30_04990</name>
</gene>
<dbReference type="PROSITE" id="PS51257">
    <property type="entry name" value="PROKAR_LIPOPROTEIN"/>
    <property type="match status" value="1"/>
</dbReference>
<feature type="chain" id="PRO_5044205510" evidence="2">
    <location>
        <begin position="25"/>
        <end position="534"/>
    </location>
</feature>
<dbReference type="AlphaFoldDB" id="A0AB39HUP1"/>
<evidence type="ECO:0000256" key="1">
    <source>
        <dbReference type="ARBA" id="ARBA00022729"/>
    </source>
</evidence>
<dbReference type="Pfam" id="PF00496">
    <property type="entry name" value="SBP_bac_5"/>
    <property type="match status" value="1"/>
</dbReference>
<proteinExistence type="predicted"/>
<accession>A0AB39HUP1</accession>
<dbReference type="PIRSF" id="PIRSF002741">
    <property type="entry name" value="MppA"/>
    <property type="match status" value="1"/>
</dbReference>
<dbReference type="EMBL" id="CP162599">
    <property type="protein sequence ID" value="XDK33711.1"/>
    <property type="molecule type" value="Genomic_DNA"/>
</dbReference>
<feature type="signal peptide" evidence="2">
    <location>
        <begin position="1"/>
        <end position="24"/>
    </location>
</feature>
<dbReference type="GO" id="GO:1904680">
    <property type="term" value="F:peptide transmembrane transporter activity"/>
    <property type="evidence" value="ECO:0007669"/>
    <property type="project" value="TreeGrafter"/>
</dbReference>
<keyword evidence="1 2" id="KW-0732">Signal</keyword>
<evidence type="ECO:0000313" key="4">
    <source>
        <dbReference type="EMBL" id="XDK33711.1"/>
    </source>
</evidence>
<organism evidence="4">
    <name type="scientific">Ornithinibacillus sp. 4-3</name>
    <dbReference type="NCBI Taxonomy" id="3231488"/>
    <lineage>
        <taxon>Bacteria</taxon>
        <taxon>Bacillati</taxon>
        <taxon>Bacillota</taxon>
        <taxon>Bacilli</taxon>
        <taxon>Bacillales</taxon>
        <taxon>Bacillaceae</taxon>
        <taxon>Ornithinibacillus</taxon>
    </lineage>
</organism>
<dbReference type="GO" id="GO:0042597">
    <property type="term" value="C:periplasmic space"/>
    <property type="evidence" value="ECO:0007669"/>
    <property type="project" value="UniProtKB-ARBA"/>
</dbReference>
<dbReference type="InterPro" id="IPR039424">
    <property type="entry name" value="SBP_5"/>
</dbReference>
<dbReference type="SUPFAM" id="SSF53850">
    <property type="entry name" value="Periplasmic binding protein-like II"/>
    <property type="match status" value="1"/>
</dbReference>
<dbReference type="GO" id="GO:0043190">
    <property type="term" value="C:ATP-binding cassette (ABC) transporter complex"/>
    <property type="evidence" value="ECO:0007669"/>
    <property type="project" value="InterPro"/>
</dbReference>
<dbReference type="GO" id="GO:0015833">
    <property type="term" value="P:peptide transport"/>
    <property type="evidence" value="ECO:0007669"/>
    <property type="project" value="TreeGrafter"/>
</dbReference>
<evidence type="ECO:0000256" key="2">
    <source>
        <dbReference type="SAM" id="SignalP"/>
    </source>
</evidence>
<evidence type="ECO:0000259" key="3">
    <source>
        <dbReference type="Pfam" id="PF00496"/>
    </source>
</evidence>
<dbReference type="PANTHER" id="PTHR30290">
    <property type="entry name" value="PERIPLASMIC BINDING COMPONENT OF ABC TRANSPORTER"/>
    <property type="match status" value="1"/>
</dbReference>
<dbReference type="Gene3D" id="3.90.76.10">
    <property type="entry name" value="Dipeptide-binding Protein, Domain 1"/>
    <property type="match status" value="1"/>
</dbReference>
<dbReference type="InterPro" id="IPR030678">
    <property type="entry name" value="Peptide/Ni-bd"/>
</dbReference>
<dbReference type="PANTHER" id="PTHR30290:SF38">
    <property type="entry name" value="D,D-DIPEPTIDE-BINDING PERIPLASMIC PROTEIN DDPA-RELATED"/>
    <property type="match status" value="1"/>
</dbReference>
<dbReference type="Gene3D" id="3.40.190.10">
    <property type="entry name" value="Periplasmic binding protein-like II"/>
    <property type="match status" value="1"/>
</dbReference>
<dbReference type="Gene3D" id="3.10.105.10">
    <property type="entry name" value="Dipeptide-binding Protein, Domain 3"/>
    <property type="match status" value="1"/>
</dbReference>
<protein>
    <submittedName>
        <fullName evidence="4">ABC transporter substrate-binding protein</fullName>
    </submittedName>
</protein>
<name>A0AB39HUP1_9BACI</name>
<sequence>MNKVLKSSFLAIILILILIGCNSATDNDTTSNEDAEEENNASPDEQGLRQDLHIAYSAQPPTLDPYLTTAVITSDVMRGVYETLITVNEDYEFQPMLAESYDLSEDGTEITFTLRQGVLFHNGQEMTADDVVASMNRWKEFSNRAGAFQEATFEKIDDYTVLLTLEEPISTALSVLAGMLGSYAAIMPKDIIDGATELGVQEYIGTGPFQFDEWKQDSYIKVTKFDDYQPLEAEPSGSAGRKEALVEEVYFYFVTDPSTRVAGILSGEYDIIHPTPYDQAEILEDNPEIENYTIPGSTLVFIMNKNMEVFKDVRVREAVRLAFDEDAIMQSASADEQYYELNHNLVKPHLTNRFDTEIGKAEMEAYDPEAAKQQLEDLGVAGEELIIITTRDYEEQYNASLVAQQQLEAVGFKVSLEVYDWPTLIDKTYEETGYHINIMSWGAQPEPTAYGFLNRGQDSGWLDDQEFYDLIDDFRRQPSLDETDDAYDAIMQWMTDHVPLLKLGDTYRVFSASKKVNNLQFQDGINIWNLTVSE</sequence>
<reference evidence="4" key="1">
    <citation type="submission" date="2024-07" db="EMBL/GenBank/DDBJ databases">
        <title>Halotolerant mesophilic bacterium Ornithinibacillus sp. 4-3, sp. nov., isolated from soil.</title>
        <authorList>
            <person name="Sidarenka A.V."/>
            <person name="Guliayeva D.E."/>
            <person name="Leanovich S.I."/>
            <person name="Hileuskaya K.S."/>
            <person name="Akhremchuk A.E."/>
            <person name="Sikolenko M.A."/>
            <person name="Valentovich L.N."/>
        </authorList>
    </citation>
    <scope>NUCLEOTIDE SEQUENCE</scope>
    <source>
        <strain evidence="4">4-3</strain>
    </source>
</reference>
<dbReference type="RefSeq" id="WP_368654389.1">
    <property type="nucleotide sequence ID" value="NZ_CP162599.1"/>
</dbReference>